<proteinExistence type="predicted"/>
<dbReference type="GO" id="GO:0005886">
    <property type="term" value="C:plasma membrane"/>
    <property type="evidence" value="ECO:0007669"/>
    <property type="project" value="UniProtKB-SubCell"/>
</dbReference>
<feature type="transmembrane region" description="Helical" evidence="2">
    <location>
        <begin position="20"/>
        <end position="38"/>
    </location>
</feature>
<dbReference type="EMBL" id="CYZX01000006">
    <property type="protein sequence ID" value="CUO22432.1"/>
    <property type="molecule type" value="Genomic_DNA"/>
</dbReference>
<feature type="transmembrane region" description="Helical" evidence="2">
    <location>
        <begin position="321"/>
        <end position="340"/>
    </location>
</feature>
<feature type="coiled-coil region" evidence="1">
    <location>
        <begin position="54"/>
        <end position="101"/>
    </location>
</feature>
<feature type="transmembrane region" description="Helical" evidence="2">
    <location>
        <begin position="179"/>
        <end position="199"/>
    </location>
</feature>
<reference evidence="3 4" key="1">
    <citation type="submission" date="2015-09" db="EMBL/GenBank/DDBJ databases">
        <authorList>
            <consortium name="Pathogen Informatics"/>
        </authorList>
    </citation>
    <scope>NUCLEOTIDE SEQUENCE [LARGE SCALE GENOMIC DNA]</scope>
    <source>
        <strain evidence="3 4">2789STDY5834856</strain>
    </source>
</reference>
<feature type="transmembrane region" description="Helical" evidence="2">
    <location>
        <begin position="377"/>
        <end position="396"/>
    </location>
</feature>
<evidence type="ECO:0000256" key="1">
    <source>
        <dbReference type="SAM" id="Coils"/>
    </source>
</evidence>
<keyword evidence="2" id="KW-0472">Membrane</keyword>
<keyword evidence="2" id="KW-1133">Transmembrane helix</keyword>
<accession>A0A174D9H7</accession>
<sequence>MLLTLIKNELIKLLKKGKTWIVFALFALFIGITIFGQYSSDKNMRMWQSPEKQLEMAKENLDYYKEELELNKNSDVNPEYIASLEESIEYSKEQIKSYEDIIKNGVNEDEWKKQLDEEIEYAKESIIRYEKYDDEWSKQYAMESKERLEQLTYLRDNNIQPLYGWEYDAYNYMSSLMQFLGMAILVAGIAVFMSDIVSGECTPATLKFLLIQPVTRGKVLLSKFIAVTITVLTMILGAEILGFLFVNITSGVNNSAYPVSIGTVYEKIINADGTTILSKVVGSGHMGTNLELFTKAMLFQALFIITACAVIFMISTLIKSSMITMAISVVVTVFLTIGSYNLSALRKIAHLVFLNFGDSISVFTGSSAMMMQNPNMTVTNGVIVMIATTLVAYLIAHINFSKKDILI</sequence>
<organism evidence="3 4">
    <name type="scientific">Clostridium disporicum</name>
    <dbReference type="NCBI Taxonomy" id="84024"/>
    <lineage>
        <taxon>Bacteria</taxon>
        <taxon>Bacillati</taxon>
        <taxon>Bacillota</taxon>
        <taxon>Clostridia</taxon>
        <taxon>Eubacteriales</taxon>
        <taxon>Clostridiaceae</taxon>
        <taxon>Clostridium</taxon>
    </lineage>
</organism>
<protein>
    <submittedName>
        <fullName evidence="3">ABC transporter permease</fullName>
    </submittedName>
</protein>
<evidence type="ECO:0000313" key="3">
    <source>
        <dbReference type="EMBL" id="CUO22432.1"/>
    </source>
</evidence>
<feature type="transmembrane region" description="Helical" evidence="2">
    <location>
        <begin position="296"/>
        <end position="315"/>
    </location>
</feature>
<keyword evidence="1" id="KW-0175">Coiled coil</keyword>
<feature type="transmembrane region" description="Helical" evidence="2">
    <location>
        <begin position="219"/>
        <end position="246"/>
    </location>
</feature>
<dbReference type="RefSeq" id="WP_055264688.1">
    <property type="nucleotide sequence ID" value="NZ_CABIXQ010000006.1"/>
</dbReference>
<dbReference type="PANTHER" id="PTHR37305">
    <property type="entry name" value="INTEGRAL MEMBRANE PROTEIN-RELATED"/>
    <property type="match status" value="1"/>
</dbReference>
<evidence type="ECO:0000313" key="4">
    <source>
        <dbReference type="Proteomes" id="UP000095594"/>
    </source>
</evidence>
<dbReference type="Pfam" id="PF12679">
    <property type="entry name" value="ABC2_membrane_2"/>
    <property type="match status" value="1"/>
</dbReference>
<dbReference type="OrthoDB" id="2024038at2"/>
<dbReference type="Proteomes" id="UP000095594">
    <property type="component" value="Unassembled WGS sequence"/>
</dbReference>
<evidence type="ECO:0000256" key="2">
    <source>
        <dbReference type="SAM" id="Phobius"/>
    </source>
</evidence>
<dbReference type="GO" id="GO:0140359">
    <property type="term" value="F:ABC-type transporter activity"/>
    <property type="evidence" value="ECO:0007669"/>
    <property type="project" value="InterPro"/>
</dbReference>
<dbReference type="PANTHER" id="PTHR37305:SF1">
    <property type="entry name" value="MEMBRANE PROTEIN"/>
    <property type="match status" value="1"/>
</dbReference>
<feature type="transmembrane region" description="Helical" evidence="2">
    <location>
        <begin position="352"/>
        <end position="371"/>
    </location>
</feature>
<keyword evidence="2" id="KW-0812">Transmembrane</keyword>
<gene>
    <name evidence="3" type="ORF">ERS852471_01174</name>
</gene>
<name>A0A174D9H7_9CLOT</name>
<dbReference type="AlphaFoldDB" id="A0A174D9H7"/>